<dbReference type="Pfam" id="PF00155">
    <property type="entry name" value="Aminotran_1_2"/>
    <property type="match status" value="1"/>
</dbReference>
<dbReference type="Gene3D" id="3.40.640.10">
    <property type="entry name" value="Type I PLP-dependent aspartate aminotransferase-like (Major domain)"/>
    <property type="match status" value="1"/>
</dbReference>
<evidence type="ECO:0000256" key="3">
    <source>
        <dbReference type="ARBA" id="ARBA00022576"/>
    </source>
</evidence>
<comment type="similarity">
    <text evidence="2">Belongs to the class-I pyridoxal-phosphate-dependent aminotransferase family.</text>
</comment>
<evidence type="ECO:0000256" key="1">
    <source>
        <dbReference type="ARBA" id="ARBA00001933"/>
    </source>
</evidence>
<reference evidence="8 11" key="1">
    <citation type="submission" date="2017-05" db="EMBL/GenBank/DDBJ databases">
        <title>Complete and WGS of Bordetella genogroups.</title>
        <authorList>
            <person name="Spilker T."/>
            <person name="LiPuma J."/>
        </authorList>
    </citation>
    <scope>NUCLEOTIDE SEQUENCE [LARGE SCALE GENOMIC DNA]</scope>
    <source>
        <strain evidence="8 11">AU17610</strain>
    </source>
</reference>
<dbReference type="InterPro" id="IPR004839">
    <property type="entry name" value="Aminotransferase_I/II_large"/>
</dbReference>
<dbReference type="RefSeq" id="WP_094826284.1">
    <property type="nucleotide sequence ID" value="NZ_NEVL01000003.1"/>
</dbReference>
<proteinExistence type="inferred from homology"/>
<dbReference type="AlphaFoldDB" id="A0A261SE98"/>
<dbReference type="PANTHER" id="PTHR43488">
    <property type="entry name" value="GLUTAMATE-PYRUVATE AMINOTRANSFERASE ALAA"/>
    <property type="match status" value="1"/>
</dbReference>
<name>A0A261SE98_9BORD</name>
<dbReference type="SUPFAM" id="SSF53383">
    <property type="entry name" value="PLP-dependent transferases"/>
    <property type="match status" value="1"/>
</dbReference>
<comment type="cofactor">
    <cofactor evidence="1">
        <name>pyridoxal 5'-phosphate</name>
        <dbReference type="ChEBI" id="CHEBI:597326"/>
    </cofactor>
</comment>
<evidence type="ECO:0000313" key="9">
    <source>
        <dbReference type="EMBL" id="OZI64020.1"/>
    </source>
</evidence>
<sequence length="429" mass="47142">MKTINKSSKLAHVLYDIRGPIMDRAKQMEDEGQKIVKLNIGNLAAFGFDAPEEVQLDMIRNLPNSAGYSDSKGNFAARKAVMHYSQEQGIKGVTLEDIYLGNGASELIAMATNALLDDGDELLVPMPDYPLWTAVTSLSGGTPVHYLCDESRGWIPDLADIRSKITPRTKGIVVINPNNPTGVLYPESVLKEIVEVAREHGLVILADEVYDKVLYDDVKHTALGSLSTDVLTLTFNSLSKSYRACGYRAGWLIVSGDKSAAKDYIEGLDMLANMKLCANVPGQWAIQTALGGYQSINDLVGEGGRLRKQRDLAYELISAIPGVTCVKPQAALYMFPRLDPKVYPIQDDRQFFLQLLEATRVMLVQGTGFNWHAPDHFRMVFLPYEHDLRDAIGRVAAFLEDYRNRHAAGAPAVTAAEGAAVTPLKKAAR</sequence>
<keyword evidence="10" id="KW-1185">Reference proteome</keyword>
<organism evidence="8 11">
    <name type="scientific">Bordetella genomosp. 1</name>
    <dbReference type="NCBI Taxonomy" id="1395607"/>
    <lineage>
        <taxon>Bacteria</taxon>
        <taxon>Pseudomonadati</taxon>
        <taxon>Pseudomonadota</taxon>
        <taxon>Betaproteobacteria</taxon>
        <taxon>Burkholderiales</taxon>
        <taxon>Alcaligenaceae</taxon>
        <taxon>Bordetella</taxon>
    </lineage>
</organism>
<keyword evidence="3 8" id="KW-0032">Aminotransferase</keyword>
<dbReference type="Proteomes" id="UP000216354">
    <property type="component" value="Unassembled WGS sequence"/>
</dbReference>
<keyword evidence="5" id="KW-0663">Pyridoxal phosphate</keyword>
<dbReference type="EMBL" id="NEVL01000003">
    <property type="protein sequence ID" value="OZI35475.1"/>
    <property type="molecule type" value="Genomic_DNA"/>
</dbReference>
<protein>
    <recommendedName>
        <fullName evidence="6">alanine transaminase</fullName>
        <ecNumber evidence="6">2.6.1.2</ecNumber>
    </recommendedName>
</protein>
<dbReference type="InterPro" id="IPR051926">
    <property type="entry name" value="Ala_Aminotransferase"/>
</dbReference>
<evidence type="ECO:0000313" key="8">
    <source>
        <dbReference type="EMBL" id="OZI35475.1"/>
    </source>
</evidence>
<evidence type="ECO:0000256" key="5">
    <source>
        <dbReference type="ARBA" id="ARBA00022898"/>
    </source>
</evidence>
<evidence type="ECO:0000313" key="10">
    <source>
        <dbReference type="Proteomes" id="UP000216354"/>
    </source>
</evidence>
<dbReference type="CDD" id="cd00609">
    <property type="entry name" value="AAT_like"/>
    <property type="match status" value="1"/>
</dbReference>
<dbReference type="GO" id="GO:0004021">
    <property type="term" value="F:L-alanine:2-oxoglutarate aminotransferase activity"/>
    <property type="evidence" value="ECO:0007669"/>
    <property type="project" value="UniProtKB-EC"/>
</dbReference>
<dbReference type="InterPro" id="IPR015421">
    <property type="entry name" value="PyrdxlP-dep_Trfase_major"/>
</dbReference>
<comment type="caution">
    <text evidence="8">The sequence shown here is derived from an EMBL/GenBank/DDBJ whole genome shotgun (WGS) entry which is preliminary data.</text>
</comment>
<gene>
    <name evidence="9" type="ORF">CAL27_15655</name>
    <name evidence="8" type="ORF">CEG14_10335</name>
</gene>
<dbReference type="Gene3D" id="3.90.1150.10">
    <property type="entry name" value="Aspartate Aminotransferase, domain 1"/>
    <property type="match status" value="1"/>
</dbReference>
<dbReference type="OrthoDB" id="9803354at2"/>
<evidence type="ECO:0000259" key="7">
    <source>
        <dbReference type="Pfam" id="PF00155"/>
    </source>
</evidence>
<feature type="domain" description="Aminotransferase class I/classII large" evidence="7">
    <location>
        <begin position="34"/>
        <end position="383"/>
    </location>
</feature>
<dbReference type="EMBL" id="NEVR01000003">
    <property type="protein sequence ID" value="OZI64020.1"/>
    <property type="molecule type" value="Genomic_DNA"/>
</dbReference>
<reference evidence="9 10" key="2">
    <citation type="submission" date="2017-05" db="EMBL/GenBank/DDBJ databases">
        <title>Complete and WGS of Bordetella genogroups.</title>
        <authorList>
            <person name="Spilker T."/>
            <person name="Lipuma J."/>
        </authorList>
    </citation>
    <scope>NUCLEOTIDE SEQUENCE [LARGE SCALE GENOMIC DNA]</scope>
    <source>
        <strain evidence="9 10">AU9795</strain>
    </source>
</reference>
<dbReference type="GO" id="GO:0030170">
    <property type="term" value="F:pyridoxal phosphate binding"/>
    <property type="evidence" value="ECO:0007669"/>
    <property type="project" value="InterPro"/>
</dbReference>
<evidence type="ECO:0000256" key="6">
    <source>
        <dbReference type="ARBA" id="ARBA00026106"/>
    </source>
</evidence>
<evidence type="ECO:0000256" key="2">
    <source>
        <dbReference type="ARBA" id="ARBA00007441"/>
    </source>
</evidence>
<dbReference type="InterPro" id="IPR015424">
    <property type="entry name" value="PyrdxlP-dep_Trfase"/>
</dbReference>
<dbReference type="Proteomes" id="UP000217005">
    <property type="component" value="Unassembled WGS sequence"/>
</dbReference>
<dbReference type="InterPro" id="IPR015422">
    <property type="entry name" value="PyrdxlP-dep_Trfase_small"/>
</dbReference>
<evidence type="ECO:0000313" key="11">
    <source>
        <dbReference type="Proteomes" id="UP000217005"/>
    </source>
</evidence>
<accession>A0A261SE98</accession>
<dbReference type="EC" id="2.6.1.2" evidence="6"/>
<dbReference type="PANTHER" id="PTHR43488:SF2">
    <property type="entry name" value="GLUTAMATE-PYRUVATE AMINOTRANSFERASE ALAA"/>
    <property type="match status" value="1"/>
</dbReference>
<keyword evidence="4 8" id="KW-0808">Transferase</keyword>
<evidence type="ECO:0000256" key="4">
    <source>
        <dbReference type="ARBA" id="ARBA00022679"/>
    </source>
</evidence>